<evidence type="ECO:0000256" key="1">
    <source>
        <dbReference type="SAM" id="MobiDB-lite"/>
    </source>
</evidence>
<name>A0AAD1RE99_PELCU</name>
<protein>
    <submittedName>
        <fullName evidence="2">Uncharacterized protein</fullName>
    </submittedName>
</protein>
<keyword evidence="3" id="KW-1185">Reference proteome</keyword>
<organism evidence="2 3">
    <name type="scientific">Pelobates cultripes</name>
    <name type="common">Western spadefoot toad</name>
    <dbReference type="NCBI Taxonomy" id="61616"/>
    <lineage>
        <taxon>Eukaryota</taxon>
        <taxon>Metazoa</taxon>
        <taxon>Chordata</taxon>
        <taxon>Craniata</taxon>
        <taxon>Vertebrata</taxon>
        <taxon>Euteleostomi</taxon>
        <taxon>Amphibia</taxon>
        <taxon>Batrachia</taxon>
        <taxon>Anura</taxon>
        <taxon>Pelobatoidea</taxon>
        <taxon>Pelobatidae</taxon>
        <taxon>Pelobates</taxon>
    </lineage>
</organism>
<evidence type="ECO:0000313" key="3">
    <source>
        <dbReference type="Proteomes" id="UP001295444"/>
    </source>
</evidence>
<dbReference type="EMBL" id="OW240913">
    <property type="protein sequence ID" value="CAH2249558.1"/>
    <property type="molecule type" value="Genomic_DNA"/>
</dbReference>
<evidence type="ECO:0000313" key="2">
    <source>
        <dbReference type="EMBL" id="CAH2249558.1"/>
    </source>
</evidence>
<reference evidence="2" key="1">
    <citation type="submission" date="2022-03" db="EMBL/GenBank/DDBJ databases">
        <authorList>
            <person name="Alioto T."/>
            <person name="Alioto T."/>
            <person name="Gomez Garrido J."/>
        </authorList>
    </citation>
    <scope>NUCLEOTIDE SEQUENCE</scope>
</reference>
<feature type="region of interest" description="Disordered" evidence="1">
    <location>
        <begin position="44"/>
        <end position="87"/>
    </location>
</feature>
<sequence length="87" mass="10198">PKQPGESLEKPINNLTDQADYTALRDEIFAAFWHKLERRLQTHAEIKHGTHSSQHPRGGYKMATARTLQRTQGQQYRPTQHNRQRTH</sequence>
<proteinExistence type="predicted"/>
<feature type="non-terminal residue" evidence="2">
    <location>
        <position position="1"/>
    </location>
</feature>
<gene>
    <name evidence="2" type="ORF">PECUL_23A059328</name>
</gene>
<dbReference type="Proteomes" id="UP001295444">
    <property type="component" value="Chromosome 02"/>
</dbReference>
<dbReference type="AlphaFoldDB" id="A0AAD1RE99"/>
<feature type="non-terminal residue" evidence="2">
    <location>
        <position position="87"/>
    </location>
</feature>
<feature type="compositionally biased region" description="Polar residues" evidence="1">
    <location>
        <begin position="66"/>
        <end position="79"/>
    </location>
</feature>
<accession>A0AAD1RE99</accession>